<evidence type="ECO:0000256" key="6">
    <source>
        <dbReference type="SAM" id="MobiDB-lite"/>
    </source>
</evidence>
<keyword evidence="5" id="KW-0233">DNA recombination</keyword>
<feature type="region of interest" description="Disordered" evidence="6">
    <location>
        <begin position="392"/>
        <end position="425"/>
    </location>
</feature>
<dbReference type="NCBIfam" id="TIGR01766">
    <property type="entry name" value="IS200/IS605 family accessory protein TnpB-like domain"/>
    <property type="match status" value="1"/>
</dbReference>
<evidence type="ECO:0000313" key="8">
    <source>
        <dbReference type="EMBL" id="BDI17708.1"/>
    </source>
</evidence>
<protein>
    <recommendedName>
        <fullName evidence="7">C2H2-type domain-containing protein</fullName>
    </recommendedName>
</protein>
<organism evidence="8 9">
    <name type="scientific">Nostoc cf. commune SO-36</name>
    <dbReference type="NCBI Taxonomy" id="449208"/>
    <lineage>
        <taxon>Bacteria</taxon>
        <taxon>Bacillati</taxon>
        <taxon>Cyanobacteriota</taxon>
        <taxon>Cyanophyceae</taxon>
        <taxon>Nostocales</taxon>
        <taxon>Nostocaceae</taxon>
        <taxon>Nostoc</taxon>
    </lineage>
</organism>
<evidence type="ECO:0000256" key="1">
    <source>
        <dbReference type="ARBA" id="ARBA00008761"/>
    </source>
</evidence>
<gene>
    <name evidence="8" type="ORF">ANSO36C_35100</name>
</gene>
<evidence type="ECO:0000259" key="7">
    <source>
        <dbReference type="PROSITE" id="PS00028"/>
    </source>
</evidence>
<evidence type="ECO:0000256" key="4">
    <source>
        <dbReference type="ARBA" id="ARBA00023125"/>
    </source>
</evidence>
<dbReference type="Proteomes" id="UP001055453">
    <property type="component" value="Chromosome"/>
</dbReference>
<name>A0ABN6Q3A2_NOSCO</name>
<dbReference type="InterPro" id="IPR013087">
    <property type="entry name" value="Znf_C2H2_type"/>
</dbReference>
<evidence type="ECO:0000313" key="9">
    <source>
        <dbReference type="Proteomes" id="UP001055453"/>
    </source>
</evidence>
<evidence type="ECO:0000256" key="2">
    <source>
        <dbReference type="ARBA" id="ARBA00011044"/>
    </source>
</evidence>
<dbReference type="EMBL" id="AP025732">
    <property type="protein sequence ID" value="BDI17708.1"/>
    <property type="molecule type" value="Genomic_DNA"/>
</dbReference>
<comment type="similarity">
    <text evidence="1">In the C-terminal section; belongs to the transposase 35 family.</text>
</comment>
<proteinExistence type="inferred from homology"/>
<accession>A0ABN6Q3A2</accession>
<reference evidence="8" key="1">
    <citation type="submission" date="2022-04" db="EMBL/GenBank/DDBJ databases">
        <title>Complete genome sequence of a cyanobacterium, Nostoc sp. SO-36, isolated in Antarctica.</title>
        <authorList>
            <person name="Kanesaki Y."/>
            <person name="Effendi D."/>
            <person name="Sakamoto T."/>
            <person name="Ohtani S."/>
            <person name="Awai K."/>
        </authorList>
    </citation>
    <scope>NUCLEOTIDE SEQUENCE</scope>
    <source>
        <strain evidence="8">SO-36</strain>
    </source>
</reference>
<sequence>MSFLQIHVIIYVNISDVNMLVFEAKLEGLDLQYQLLDEAIRTARFVRNACLRYWMDNKGIGRYELSAYCATLAQQFEWAGKLNSMARQASAERAWSAIARFLSTTRSANDNCKKALPGKKGFPKFKKEQTHGSVEYKTCGWKLSDDRRYITFSDGFKAGTFKLWGTRDLHFYQLKQFKRVRVVRRADGYYAQFCIDQDRVETRVPSGKTIGIDVGLNHFYTDSNGETIANPRHLRKSEKSLKRLQRRMSKTKKGSNNRVKFRNKLARKHLKVSRQRKDFAVKTARCVVRSNDLVAYEDLKVRNMVRNRHLAKSISDAAWTQFREWVEYFGKVFGVVTVAVPPHYTSQNCSNCGQVVKKTLSTRTHICPHCGHTQDRDWNAARNILEKGLSTAGHVGTNASGETDQYLSEATLSSKSTRGKRKPKE</sequence>
<dbReference type="NCBIfam" id="NF040570">
    <property type="entry name" value="guided_TnpB"/>
    <property type="match status" value="1"/>
</dbReference>
<dbReference type="PANTHER" id="PTHR30405:SF25">
    <property type="entry name" value="RNA-GUIDED DNA ENDONUCLEASE INSQ-RELATED"/>
    <property type="match status" value="1"/>
</dbReference>
<keyword evidence="3" id="KW-0815">Transposition</keyword>
<feature type="domain" description="C2H2-type" evidence="7">
    <location>
        <begin position="349"/>
        <end position="369"/>
    </location>
</feature>
<keyword evidence="9" id="KW-1185">Reference proteome</keyword>
<comment type="similarity">
    <text evidence="2">In the N-terminal section; belongs to the transposase 2 family.</text>
</comment>
<evidence type="ECO:0000256" key="3">
    <source>
        <dbReference type="ARBA" id="ARBA00022578"/>
    </source>
</evidence>
<dbReference type="PANTHER" id="PTHR30405">
    <property type="entry name" value="TRANSPOSASE"/>
    <property type="match status" value="1"/>
</dbReference>
<keyword evidence="4" id="KW-0238">DNA-binding</keyword>
<dbReference type="Pfam" id="PF07282">
    <property type="entry name" value="Cas12f1-like_TNB"/>
    <property type="match status" value="1"/>
</dbReference>
<evidence type="ECO:0000256" key="5">
    <source>
        <dbReference type="ARBA" id="ARBA00023172"/>
    </source>
</evidence>
<dbReference type="PROSITE" id="PS00028">
    <property type="entry name" value="ZINC_FINGER_C2H2_1"/>
    <property type="match status" value="1"/>
</dbReference>
<feature type="compositionally biased region" description="Polar residues" evidence="6">
    <location>
        <begin position="397"/>
        <end position="416"/>
    </location>
</feature>
<dbReference type="InterPro" id="IPR001959">
    <property type="entry name" value="Transposase"/>
</dbReference>
<dbReference type="Pfam" id="PF01385">
    <property type="entry name" value="OrfB_IS605"/>
    <property type="match status" value="1"/>
</dbReference>
<dbReference type="InterPro" id="IPR051399">
    <property type="entry name" value="RNA-guided_DNA_endo/Transpos"/>
</dbReference>
<dbReference type="InterPro" id="IPR010095">
    <property type="entry name" value="Cas12f1-like_TNB"/>
</dbReference>